<organism evidence="2 3">
    <name type="scientific">Fistulina hepatica ATCC 64428</name>
    <dbReference type="NCBI Taxonomy" id="1128425"/>
    <lineage>
        <taxon>Eukaryota</taxon>
        <taxon>Fungi</taxon>
        <taxon>Dikarya</taxon>
        <taxon>Basidiomycota</taxon>
        <taxon>Agaricomycotina</taxon>
        <taxon>Agaricomycetes</taxon>
        <taxon>Agaricomycetidae</taxon>
        <taxon>Agaricales</taxon>
        <taxon>Fistulinaceae</taxon>
        <taxon>Fistulina</taxon>
    </lineage>
</organism>
<gene>
    <name evidence="2" type="ORF">FISHEDRAFT_9397</name>
</gene>
<dbReference type="InterPro" id="IPR000697">
    <property type="entry name" value="WH1/EVH1_dom"/>
</dbReference>
<dbReference type="Proteomes" id="UP000054144">
    <property type="component" value="Unassembled WGS sequence"/>
</dbReference>
<dbReference type="InterPro" id="IPR011993">
    <property type="entry name" value="PH-like_dom_sf"/>
</dbReference>
<dbReference type="AlphaFoldDB" id="A0A0D7AFZ4"/>
<reference evidence="2 3" key="1">
    <citation type="journal article" date="2015" name="Fungal Genet. Biol.">
        <title>Evolution of novel wood decay mechanisms in Agaricales revealed by the genome sequences of Fistulina hepatica and Cylindrobasidium torrendii.</title>
        <authorList>
            <person name="Floudas D."/>
            <person name="Held B.W."/>
            <person name="Riley R."/>
            <person name="Nagy L.G."/>
            <person name="Koehler G."/>
            <person name="Ransdell A.S."/>
            <person name="Younus H."/>
            <person name="Chow J."/>
            <person name="Chiniquy J."/>
            <person name="Lipzen A."/>
            <person name="Tritt A."/>
            <person name="Sun H."/>
            <person name="Haridas S."/>
            <person name="LaButti K."/>
            <person name="Ohm R.A."/>
            <person name="Kues U."/>
            <person name="Blanchette R.A."/>
            <person name="Grigoriev I.V."/>
            <person name="Minto R.E."/>
            <person name="Hibbett D.S."/>
        </authorList>
    </citation>
    <scope>NUCLEOTIDE SEQUENCE [LARGE SCALE GENOMIC DNA]</scope>
    <source>
        <strain evidence="2 3">ATCC 64428</strain>
    </source>
</reference>
<accession>A0A0D7AFZ4</accession>
<dbReference type="SUPFAM" id="SSF50729">
    <property type="entry name" value="PH domain-like"/>
    <property type="match status" value="1"/>
</dbReference>
<protein>
    <recommendedName>
        <fullName evidence="1">WH1 domain-containing protein</fullName>
    </recommendedName>
</protein>
<dbReference type="EMBL" id="KN881721">
    <property type="protein sequence ID" value="KIY49743.1"/>
    <property type="molecule type" value="Genomic_DNA"/>
</dbReference>
<dbReference type="OrthoDB" id="8963340at2759"/>
<feature type="non-terminal residue" evidence="2">
    <location>
        <position position="183"/>
    </location>
</feature>
<sequence>AEATARVYHASLKGSRPNWAFSGLKGRLLLGKDAVDAGTSGPPPGTNSWSFRLVDNTSGRTLWRIPILTTKFVYHVDRPFFHIFYGRTRRFGFRFDDDNEAASFYKEMTKLSNSWADGYVSFIPIDERVSQTPASGRKHLKTKMISLPTEASFVHVAHIAVNANGVEETSPGMDPLWNRALAN</sequence>
<evidence type="ECO:0000313" key="2">
    <source>
        <dbReference type="EMBL" id="KIY49743.1"/>
    </source>
</evidence>
<feature type="non-terminal residue" evidence="2">
    <location>
        <position position="1"/>
    </location>
</feature>
<evidence type="ECO:0000259" key="1">
    <source>
        <dbReference type="PROSITE" id="PS50229"/>
    </source>
</evidence>
<name>A0A0D7AFZ4_9AGAR</name>
<keyword evidence="3" id="KW-1185">Reference proteome</keyword>
<evidence type="ECO:0000313" key="3">
    <source>
        <dbReference type="Proteomes" id="UP000054144"/>
    </source>
</evidence>
<feature type="domain" description="WH1" evidence="1">
    <location>
        <begin position="1"/>
        <end position="115"/>
    </location>
</feature>
<dbReference type="Gene3D" id="2.30.29.30">
    <property type="entry name" value="Pleckstrin-homology domain (PH domain)/Phosphotyrosine-binding domain (PTB)"/>
    <property type="match status" value="1"/>
</dbReference>
<proteinExistence type="predicted"/>
<dbReference type="Pfam" id="PF00568">
    <property type="entry name" value="WH1"/>
    <property type="match status" value="1"/>
</dbReference>
<dbReference type="PROSITE" id="PS50229">
    <property type="entry name" value="WH1"/>
    <property type="match status" value="1"/>
</dbReference>